<evidence type="ECO:0000256" key="6">
    <source>
        <dbReference type="ARBA" id="ARBA00023065"/>
    </source>
</evidence>
<name>A0A9P6D6J0_9AGAR</name>
<dbReference type="InterPro" id="IPR044880">
    <property type="entry name" value="NCX_ion-bd_dom_sf"/>
</dbReference>
<keyword evidence="3" id="KW-0813">Transport</keyword>
<comment type="caution">
    <text evidence="10">The sequence shown here is derived from an EMBL/GenBank/DDBJ whole genome shotgun (WGS) entry which is preliminary data.</text>
</comment>
<dbReference type="Gene3D" id="1.20.1420.30">
    <property type="entry name" value="NCX, central ion-binding region"/>
    <property type="match status" value="2"/>
</dbReference>
<dbReference type="GO" id="GO:0000329">
    <property type="term" value="C:fungal-type vacuole membrane"/>
    <property type="evidence" value="ECO:0007669"/>
    <property type="project" value="TreeGrafter"/>
</dbReference>
<protein>
    <submittedName>
        <fullName evidence="10">Calcium/proton exchanger</fullName>
    </submittedName>
</protein>
<keyword evidence="11" id="KW-1185">Reference proteome</keyword>
<keyword evidence="5 8" id="KW-1133">Transmembrane helix</keyword>
<accession>A0A9P6D6J0</accession>
<evidence type="ECO:0000256" key="7">
    <source>
        <dbReference type="ARBA" id="ARBA00023136"/>
    </source>
</evidence>
<dbReference type="InterPro" id="IPR004713">
    <property type="entry name" value="CaH_exchang"/>
</dbReference>
<sequence length="528" mass="57295">MSPSERSPLIPSAHPHAVAPGFGARVVRFLKADGQPTWAQSFRWYLFESYFNVLLVFVPLSAVAHHLNWDAALRFSFSFLAIMPLAKLLGDSTEQMSFSLGQTLAGLLNASFGNAVEIIVGIAALMQDEIRIVQTSMLGSILSNILLVLGCSFVAAGYKRSESRFKVTAAQASSSLMTLSCITLVIPAAYQSTLEDKSNTRGLLIISRGTAVTFLLVYCAYIYFQLRSHAYLFDPKREEECECNCPCSKAGLAASHSNGNGSASSASASASSLVQQQQHDPTCATVVRGVPVPSTASTIVQVPSQQAEEEEEEARMSVVAAATALLVVTITTSFCADYLVASIEEFAERYHVPKAFIGLILLPIVANAAEHVTSVWMAMKDQMELTITICVGSSIQIASFVVPLLVVVGWISGHELTLFFAHFETIILFASVLLVNTLIQDGKSNYMEGLMLLALYFVISLACGCCYFLPSIASLPYPTPYHYIPYSFLPSEFGCLEVYAIGARFAAIRGVGWVSWGIVEVEFVMMYA</sequence>
<evidence type="ECO:0000259" key="9">
    <source>
        <dbReference type="Pfam" id="PF01699"/>
    </source>
</evidence>
<proteinExistence type="inferred from homology"/>
<dbReference type="EMBL" id="MU155141">
    <property type="protein sequence ID" value="KAF9484703.1"/>
    <property type="molecule type" value="Genomic_DNA"/>
</dbReference>
<evidence type="ECO:0000313" key="10">
    <source>
        <dbReference type="EMBL" id="KAF9484703.1"/>
    </source>
</evidence>
<feature type="transmembrane region" description="Helical" evidence="8">
    <location>
        <begin position="385"/>
        <end position="411"/>
    </location>
</feature>
<feature type="transmembrane region" description="Helical" evidence="8">
    <location>
        <begin position="318"/>
        <end position="343"/>
    </location>
</feature>
<feature type="transmembrane region" description="Helical" evidence="8">
    <location>
        <begin position="137"/>
        <end position="158"/>
    </location>
</feature>
<feature type="transmembrane region" description="Helical" evidence="8">
    <location>
        <begin position="450"/>
        <end position="470"/>
    </location>
</feature>
<keyword evidence="4 8" id="KW-0812">Transmembrane</keyword>
<dbReference type="PANTHER" id="PTHR31503:SF22">
    <property type="entry name" value="VACUOLAR CALCIUM ION TRANSPORTER"/>
    <property type="match status" value="1"/>
</dbReference>
<dbReference type="OrthoDB" id="1699231at2759"/>
<organism evidence="10 11">
    <name type="scientific">Pholiota conissans</name>
    <dbReference type="NCBI Taxonomy" id="109636"/>
    <lineage>
        <taxon>Eukaryota</taxon>
        <taxon>Fungi</taxon>
        <taxon>Dikarya</taxon>
        <taxon>Basidiomycota</taxon>
        <taxon>Agaricomycotina</taxon>
        <taxon>Agaricomycetes</taxon>
        <taxon>Agaricomycetidae</taxon>
        <taxon>Agaricales</taxon>
        <taxon>Agaricineae</taxon>
        <taxon>Strophariaceae</taxon>
        <taxon>Pholiota</taxon>
    </lineage>
</organism>
<evidence type="ECO:0000256" key="1">
    <source>
        <dbReference type="ARBA" id="ARBA00004127"/>
    </source>
</evidence>
<evidence type="ECO:0000256" key="2">
    <source>
        <dbReference type="ARBA" id="ARBA00008170"/>
    </source>
</evidence>
<reference evidence="10" key="1">
    <citation type="submission" date="2020-11" db="EMBL/GenBank/DDBJ databases">
        <authorList>
            <consortium name="DOE Joint Genome Institute"/>
            <person name="Ahrendt S."/>
            <person name="Riley R."/>
            <person name="Andreopoulos W."/>
            <person name="Labutti K."/>
            <person name="Pangilinan J."/>
            <person name="Ruiz-Duenas F.J."/>
            <person name="Barrasa J.M."/>
            <person name="Sanchez-Garcia M."/>
            <person name="Camarero S."/>
            <person name="Miyauchi S."/>
            <person name="Serrano A."/>
            <person name="Linde D."/>
            <person name="Babiker R."/>
            <person name="Drula E."/>
            <person name="Ayuso-Fernandez I."/>
            <person name="Pacheco R."/>
            <person name="Padilla G."/>
            <person name="Ferreira P."/>
            <person name="Barriuso J."/>
            <person name="Kellner H."/>
            <person name="Castanera R."/>
            <person name="Alfaro M."/>
            <person name="Ramirez L."/>
            <person name="Pisabarro A.G."/>
            <person name="Kuo A."/>
            <person name="Tritt A."/>
            <person name="Lipzen A."/>
            <person name="He G."/>
            <person name="Yan M."/>
            <person name="Ng V."/>
            <person name="Cullen D."/>
            <person name="Martin F."/>
            <person name="Rosso M.-N."/>
            <person name="Henrissat B."/>
            <person name="Hibbett D."/>
            <person name="Martinez A.T."/>
            <person name="Grigoriev I.V."/>
        </authorList>
    </citation>
    <scope>NUCLEOTIDE SEQUENCE</scope>
    <source>
        <strain evidence="10">CIRM-BRFM 674</strain>
    </source>
</reference>
<feature type="domain" description="Sodium/calcium exchanger membrane region" evidence="9">
    <location>
        <begin position="323"/>
        <end position="460"/>
    </location>
</feature>
<dbReference type="GO" id="GO:0015369">
    <property type="term" value="F:calcium:proton antiporter activity"/>
    <property type="evidence" value="ECO:0007669"/>
    <property type="project" value="TreeGrafter"/>
</dbReference>
<dbReference type="GO" id="GO:0006874">
    <property type="term" value="P:intracellular calcium ion homeostasis"/>
    <property type="evidence" value="ECO:0007669"/>
    <property type="project" value="TreeGrafter"/>
</dbReference>
<evidence type="ECO:0000256" key="5">
    <source>
        <dbReference type="ARBA" id="ARBA00022989"/>
    </source>
</evidence>
<dbReference type="InterPro" id="IPR004837">
    <property type="entry name" value="NaCa_Exmemb"/>
</dbReference>
<feature type="transmembrane region" description="Helical" evidence="8">
    <location>
        <begin position="44"/>
        <end position="65"/>
    </location>
</feature>
<feature type="transmembrane region" description="Helical" evidence="8">
    <location>
        <begin position="102"/>
        <end position="125"/>
    </location>
</feature>
<feature type="transmembrane region" description="Helical" evidence="8">
    <location>
        <begin position="71"/>
        <end position="90"/>
    </location>
</feature>
<feature type="domain" description="Sodium/calcium exchanger membrane region" evidence="9">
    <location>
        <begin position="74"/>
        <end position="226"/>
    </location>
</feature>
<feature type="transmembrane region" description="Helical" evidence="8">
    <location>
        <begin position="417"/>
        <end position="438"/>
    </location>
</feature>
<evidence type="ECO:0000256" key="4">
    <source>
        <dbReference type="ARBA" id="ARBA00022692"/>
    </source>
</evidence>
<keyword evidence="6" id="KW-0406">Ion transport</keyword>
<feature type="transmembrane region" description="Helical" evidence="8">
    <location>
        <begin position="202"/>
        <end position="224"/>
    </location>
</feature>
<dbReference type="PANTHER" id="PTHR31503">
    <property type="entry name" value="VACUOLAR CALCIUM ION TRANSPORTER"/>
    <property type="match status" value="1"/>
</dbReference>
<comment type="similarity">
    <text evidence="2">Belongs to the Ca(2+):cation antiporter (CaCA) (TC 2.A.19) family.</text>
</comment>
<gene>
    <name evidence="10" type="ORF">BDN70DRAFT_928176</name>
</gene>
<feature type="transmembrane region" description="Helical" evidence="8">
    <location>
        <begin position="355"/>
        <end position="378"/>
    </location>
</feature>
<dbReference type="AlphaFoldDB" id="A0A9P6D6J0"/>
<dbReference type="Proteomes" id="UP000807469">
    <property type="component" value="Unassembled WGS sequence"/>
</dbReference>
<evidence type="ECO:0000256" key="8">
    <source>
        <dbReference type="SAM" id="Phobius"/>
    </source>
</evidence>
<feature type="transmembrane region" description="Helical" evidence="8">
    <location>
        <begin position="170"/>
        <end position="190"/>
    </location>
</feature>
<evidence type="ECO:0000256" key="3">
    <source>
        <dbReference type="ARBA" id="ARBA00022448"/>
    </source>
</evidence>
<keyword evidence="7 8" id="KW-0472">Membrane</keyword>
<comment type="subcellular location">
    <subcellularLocation>
        <location evidence="1">Endomembrane system</location>
        <topology evidence="1">Multi-pass membrane protein</topology>
    </subcellularLocation>
</comment>
<dbReference type="Pfam" id="PF01699">
    <property type="entry name" value="Na_Ca_ex"/>
    <property type="match status" value="2"/>
</dbReference>
<evidence type="ECO:0000313" key="11">
    <source>
        <dbReference type="Proteomes" id="UP000807469"/>
    </source>
</evidence>
<dbReference type="GO" id="GO:0012505">
    <property type="term" value="C:endomembrane system"/>
    <property type="evidence" value="ECO:0007669"/>
    <property type="project" value="UniProtKB-SubCell"/>
</dbReference>